<dbReference type="AlphaFoldDB" id="A0A395XJA5"/>
<comment type="caution">
    <text evidence="1">The sequence shown here is derived from an EMBL/GenBank/DDBJ whole genome shotgun (WGS) entry which is preliminary data.</text>
</comment>
<sequence>MSKEVVSYMLSGMDNMKSLQVQLILQCAPFLKGIKVSCILNISKENEEELLEVLKGTGIRFKVLTRNQEKSLVFLYRRKSFSEYLKRADVYEFLNAYGYESSEPEAMLEHLSERVCQYSDGKICFPHEIGAFLDYPIDDVKCFIEKDGKDSLFSGYWKVYNNPGRAKMIFWAYDKAKTSAVNEYLIGKSIRDIAYVAAC</sequence>
<dbReference type="Pfam" id="PF12672">
    <property type="entry name" value="DUF3793"/>
    <property type="match status" value="1"/>
</dbReference>
<reference evidence="1 2" key="1">
    <citation type="submission" date="2018-08" db="EMBL/GenBank/DDBJ databases">
        <title>A genome reference for cultivated species of the human gut microbiota.</title>
        <authorList>
            <person name="Zou Y."/>
            <person name="Xue W."/>
            <person name="Luo G."/>
        </authorList>
    </citation>
    <scope>NUCLEOTIDE SEQUENCE [LARGE SCALE GENOMIC DNA]</scope>
    <source>
        <strain evidence="1 2">AF12-11</strain>
    </source>
</reference>
<accession>A0A395XJA5</accession>
<dbReference type="EMBL" id="QSAJ01000025">
    <property type="protein sequence ID" value="RGW52072.1"/>
    <property type="molecule type" value="Genomic_DNA"/>
</dbReference>
<protein>
    <submittedName>
        <fullName evidence="1">DUF3793 family protein</fullName>
    </submittedName>
</protein>
<organism evidence="1 2">
    <name type="scientific">Dorea formicigenerans</name>
    <dbReference type="NCBI Taxonomy" id="39486"/>
    <lineage>
        <taxon>Bacteria</taxon>
        <taxon>Bacillati</taxon>
        <taxon>Bacillota</taxon>
        <taxon>Clostridia</taxon>
        <taxon>Lachnospirales</taxon>
        <taxon>Lachnospiraceae</taxon>
        <taxon>Dorea</taxon>
    </lineage>
</organism>
<evidence type="ECO:0000313" key="2">
    <source>
        <dbReference type="Proteomes" id="UP000266376"/>
    </source>
</evidence>
<evidence type="ECO:0000313" key="1">
    <source>
        <dbReference type="EMBL" id="RGW52072.1"/>
    </source>
</evidence>
<dbReference type="Proteomes" id="UP000266376">
    <property type="component" value="Unassembled WGS sequence"/>
</dbReference>
<dbReference type="InterPro" id="IPR024523">
    <property type="entry name" value="DUF3793"/>
</dbReference>
<gene>
    <name evidence="1" type="ORF">DWV67_10540</name>
</gene>
<proteinExistence type="predicted"/>
<name>A0A395XJA5_9FIRM</name>